<protein>
    <submittedName>
        <fullName evidence="1">Uncharacterized protein</fullName>
    </submittedName>
</protein>
<accession>A0A553ZZJ5</accession>
<dbReference type="OrthoDB" id="2867593at2"/>
<evidence type="ECO:0000313" key="1">
    <source>
        <dbReference type="EMBL" id="TSB46870.1"/>
    </source>
</evidence>
<name>A0A553ZZJ5_9BACI</name>
<organism evidence="1 2">
    <name type="scientific">Alkalicoccobacillus porphyridii</name>
    <dbReference type="NCBI Taxonomy" id="2597270"/>
    <lineage>
        <taxon>Bacteria</taxon>
        <taxon>Bacillati</taxon>
        <taxon>Bacillota</taxon>
        <taxon>Bacilli</taxon>
        <taxon>Bacillales</taxon>
        <taxon>Bacillaceae</taxon>
        <taxon>Alkalicoccobacillus</taxon>
    </lineage>
</organism>
<proteinExistence type="predicted"/>
<keyword evidence="2" id="KW-1185">Reference proteome</keyword>
<dbReference type="RefSeq" id="WP_143848100.1">
    <property type="nucleotide sequence ID" value="NZ_VLXZ01000004.1"/>
</dbReference>
<dbReference type="EMBL" id="VLXZ01000004">
    <property type="protein sequence ID" value="TSB46870.1"/>
    <property type="molecule type" value="Genomic_DNA"/>
</dbReference>
<dbReference type="AlphaFoldDB" id="A0A553ZZJ5"/>
<evidence type="ECO:0000313" key="2">
    <source>
        <dbReference type="Proteomes" id="UP000318521"/>
    </source>
</evidence>
<reference evidence="1 2" key="1">
    <citation type="submission" date="2019-07" db="EMBL/GenBank/DDBJ databases">
        <authorList>
            <person name="Park Y.J."/>
            <person name="Jeong S.E."/>
            <person name="Jung H.S."/>
        </authorList>
    </citation>
    <scope>NUCLEOTIDE SEQUENCE [LARGE SCALE GENOMIC DNA]</scope>
    <source>
        <strain evidence="2">P16(2019)</strain>
    </source>
</reference>
<gene>
    <name evidence="1" type="ORF">FN960_07560</name>
</gene>
<comment type="caution">
    <text evidence="1">The sequence shown here is derived from an EMBL/GenBank/DDBJ whole genome shotgun (WGS) entry which is preliminary data.</text>
</comment>
<dbReference type="Proteomes" id="UP000318521">
    <property type="component" value="Unassembled WGS sequence"/>
</dbReference>
<sequence length="128" mass="15535">MTTDGLKAELLSWFNQQMDLSSAQIDIVDGFVFMLKKIRAEHNQCFVRNDRLHNRFWKAHNRAFGYRIQTREDHEIAKQMQNFYWTVALQEEFLKVEHQQVQLTEKGHNYLQLTKEQQLEQILMHIWL</sequence>